<name>A0A7Y0L995_9FIRM</name>
<evidence type="ECO:0000256" key="1">
    <source>
        <dbReference type="SAM" id="MobiDB-lite"/>
    </source>
</evidence>
<dbReference type="EMBL" id="JABBVZ010000292">
    <property type="protein sequence ID" value="NMP25181.1"/>
    <property type="molecule type" value="Genomic_DNA"/>
</dbReference>
<sequence length="54" mass="6083">MAVKSTQQDPEKVTTLPPADPALDHPVYMGPNFDRLLHLRPQDLLKPHKAKPKT</sequence>
<accession>A0A7Y0L995</accession>
<comment type="caution">
    <text evidence="2">The sequence shown here is derived from an EMBL/GenBank/DDBJ whole genome shotgun (WGS) entry which is preliminary data.</text>
</comment>
<evidence type="ECO:0000313" key="2">
    <source>
        <dbReference type="EMBL" id="NMP25181.1"/>
    </source>
</evidence>
<proteinExistence type="predicted"/>
<keyword evidence="3" id="KW-1185">Reference proteome</keyword>
<protein>
    <submittedName>
        <fullName evidence="2">Uncharacterized protein</fullName>
    </submittedName>
</protein>
<reference evidence="2 3" key="1">
    <citation type="submission" date="2020-04" db="EMBL/GenBank/DDBJ databases">
        <authorList>
            <person name="Zhang R."/>
            <person name="Schippers A."/>
        </authorList>
    </citation>
    <scope>NUCLEOTIDE SEQUENCE [LARGE SCALE GENOMIC DNA]</scope>
    <source>
        <strain evidence="2 3">DSM 109850</strain>
    </source>
</reference>
<feature type="region of interest" description="Disordered" evidence="1">
    <location>
        <begin position="1"/>
        <end position="27"/>
    </location>
</feature>
<dbReference type="AlphaFoldDB" id="A0A7Y0L995"/>
<dbReference type="RefSeq" id="WP_169103365.1">
    <property type="nucleotide sequence ID" value="NZ_JABBVZ010000292.1"/>
</dbReference>
<gene>
    <name evidence="2" type="ORF">HIJ39_23090</name>
</gene>
<evidence type="ECO:0000313" key="3">
    <source>
        <dbReference type="Proteomes" id="UP000533476"/>
    </source>
</evidence>
<dbReference type="Proteomes" id="UP000533476">
    <property type="component" value="Unassembled WGS sequence"/>
</dbReference>
<organism evidence="2 3">
    <name type="scientific">Sulfobacillus harzensis</name>
    <dbReference type="NCBI Taxonomy" id="2729629"/>
    <lineage>
        <taxon>Bacteria</taxon>
        <taxon>Bacillati</taxon>
        <taxon>Bacillota</taxon>
        <taxon>Clostridia</taxon>
        <taxon>Eubacteriales</taxon>
        <taxon>Clostridiales Family XVII. Incertae Sedis</taxon>
        <taxon>Sulfobacillus</taxon>
    </lineage>
</organism>